<feature type="signal peptide" evidence="1">
    <location>
        <begin position="1"/>
        <end position="30"/>
    </location>
</feature>
<evidence type="ECO:0000313" key="3">
    <source>
        <dbReference type="EMBL" id="MCP2008329.1"/>
    </source>
</evidence>
<gene>
    <name evidence="2" type="ORF">KVP70_08415</name>
    <name evidence="3" type="ORF">L1274_002037</name>
</gene>
<sequence length="186" mass="20603">MKPTQLMQLGRVWALTGVLAVLAAPAQAQARRDGAHDFDFARGAWHTHITRVLNPFDGGDKTETSDGTKTATPLWGGSGWIEELDVHGPEGNWKGATLFLYNQKSGQWSQSYIDREDAEVNGPEIGEFKDGRGEFYATVKRGGRTLLARGVWSDISADAHRYEISYSRDGGRSWAAVFKAYLTRLK</sequence>
<protein>
    <recommendedName>
        <fullName evidence="6">DUF1579 domain-containing protein</fullName>
    </recommendedName>
</protein>
<dbReference type="RefSeq" id="WP_217941667.1">
    <property type="nucleotide sequence ID" value="NZ_JAHTGR010000003.1"/>
</dbReference>
<reference evidence="2" key="1">
    <citation type="submission" date="2021-07" db="EMBL/GenBank/DDBJ databases">
        <title>Characterization of violacein-producing bacteria and related species.</title>
        <authorList>
            <person name="Wilson H.S."/>
            <person name="De Leon M.E."/>
        </authorList>
    </citation>
    <scope>NUCLEOTIDE SEQUENCE</scope>
    <source>
        <strain evidence="2">HSC-15S17</strain>
    </source>
</reference>
<evidence type="ECO:0000256" key="1">
    <source>
        <dbReference type="SAM" id="SignalP"/>
    </source>
</evidence>
<proteinExistence type="predicted"/>
<evidence type="ECO:0000313" key="2">
    <source>
        <dbReference type="EMBL" id="MBV6320954.1"/>
    </source>
</evidence>
<name>A0AA41H605_9BURK</name>
<accession>A0AA41H605</accession>
<reference evidence="3" key="2">
    <citation type="submission" date="2022-03" db="EMBL/GenBank/DDBJ databases">
        <title>Genome Encyclopedia of Bacteria and Archaea VI: Functional Genomics of Type Strains.</title>
        <authorList>
            <person name="Whitman W."/>
        </authorList>
    </citation>
    <scope>NUCLEOTIDE SEQUENCE</scope>
    <source>
        <strain evidence="3">HSC-15S17</strain>
    </source>
</reference>
<feature type="chain" id="PRO_5041434628" description="DUF1579 domain-containing protein" evidence="1">
    <location>
        <begin position="31"/>
        <end position="186"/>
    </location>
</feature>
<keyword evidence="5" id="KW-1185">Reference proteome</keyword>
<comment type="caution">
    <text evidence="2">The sequence shown here is derived from an EMBL/GenBank/DDBJ whole genome shotgun (WGS) entry which is preliminary data.</text>
</comment>
<evidence type="ECO:0008006" key="6">
    <source>
        <dbReference type="Google" id="ProtNLM"/>
    </source>
</evidence>
<evidence type="ECO:0000313" key="4">
    <source>
        <dbReference type="Proteomes" id="UP001155901"/>
    </source>
</evidence>
<dbReference type="AlphaFoldDB" id="A0AA41H605"/>
<dbReference type="Proteomes" id="UP001162889">
    <property type="component" value="Unassembled WGS sequence"/>
</dbReference>
<keyword evidence="1" id="KW-0732">Signal</keyword>
<dbReference type="EMBL" id="JAHTGR010000003">
    <property type="protein sequence ID" value="MBV6320954.1"/>
    <property type="molecule type" value="Genomic_DNA"/>
</dbReference>
<dbReference type="EMBL" id="JALJZU010000004">
    <property type="protein sequence ID" value="MCP2008329.1"/>
    <property type="molecule type" value="Genomic_DNA"/>
</dbReference>
<dbReference type="Proteomes" id="UP001155901">
    <property type="component" value="Unassembled WGS sequence"/>
</dbReference>
<organism evidence="2 4">
    <name type="scientific">Duganella violaceipulchra</name>
    <dbReference type="NCBI Taxonomy" id="2849652"/>
    <lineage>
        <taxon>Bacteria</taxon>
        <taxon>Pseudomonadati</taxon>
        <taxon>Pseudomonadota</taxon>
        <taxon>Betaproteobacteria</taxon>
        <taxon>Burkholderiales</taxon>
        <taxon>Oxalobacteraceae</taxon>
        <taxon>Telluria group</taxon>
        <taxon>Duganella</taxon>
    </lineage>
</organism>
<evidence type="ECO:0000313" key="5">
    <source>
        <dbReference type="Proteomes" id="UP001162889"/>
    </source>
</evidence>